<proteinExistence type="predicted"/>
<dbReference type="EMBL" id="JAZHRV010000001">
    <property type="protein sequence ID" value="MEH2557592.1"/>
    <property type="molecule type" value="Genomic_DNA"/>
</dbReference>
<reference evidence="1 2" key="1">
    <citation type="submission" date="2024-02" db="EMBL/GenBank/DDBJ databases">
        <title>Adaptive strategies in a cosmopolitan and abundant soil bacterium.</title>
        <authorList>
            <person name="Carini P."/>
        </authorList>
    </citation>
    <scope>NUCLEOTIDE SEQUENCE [LARGE SCALE GENOMIC DNA]</scope>
    <source>
        <strain evidence="1 2">AZCC 1608</strain>
    </source>
</reference>
<evidence type="ECO:0000313" key="1">
    <source>
        <dbReference type="EMBL" id="MEH2557592.1"/>
    </source>
</evidence>
<accession>A0ABU8BGC5</accession>
<protein>
    <submittedName>
        <fullName evidence="1">Uncharacterized protein</fullName>
    </submittedName>
</protein>
<organism evidence="1 2">
    <name type="scientific">Bradyrhizobium algeriense</name>
    <dbReference type="NCBI Taxonomy" id="634784"/>
    <lineage>
        <taxon>Bacteria</taxon>
        <taxon>Pseudomonadati</taxon>
        <taxon>Pseudomonadota</taxon>
        <taxon>Alphaproteobacteria</taxon>
        <taxon>Hyphomicrobiales</taxon>
        <taxon>Nitrobacteraceae</taxon>
        <taxon>Bradyrhizobium</taxon>
    </lineage>
</organism>
<sequence>MRDAASYITKLSKAEHSTEEWQDAMEALILVAENGGPTMLARIGVMRSEPPRRTGIRS</sequence>
<dbReference type="RefSeq" id="WP_334483940.1">
    <property type="nucleotide sequence ID" value="NZ_JAZHRV010000001.1"/>
</dbReference>
<name>A0ABU8BGC5_9BRAD</name>
<comment type="caution">
    <text evidence="1">The sequence shown here is derived from an EMBL/GenBank/DDBJ whole genome shotgun (WGS) entry which is preliminary data.</text>
</comment>
<evidence type="ECO:0000313" key="2">
    <source>
        <dbReference type="Proteomes" id="UP001364224"/>
    </source>
</evidence>
<keyword evidence="2" id="KW-1185">Reference proteome</keyword>
<dbReference type="Proteomes" id="UP001364224">
    <property type="component" value="Unassembled WGS sequence"/>
</dbReference>
<gene>
    <name evidence="1" type="ORF">V1286_005121</name>
</gene>